<evidence type="ECO:0000256" key="4">
    <source>
        <dbReference type="ARBA" id="ARBA00050620"/>
    </source>
</evidence>
<evidence type="ECO:0000256" key="3">
    <source>
        <dbReference type="ARBA" id="ARBA00022801"/>
    </source>
</evidence>
<dbReference type="PANTHER" id="PTHR10794:SF63">
    <property type="entry name" value="ALPHA_BETA HYDROLASE 1, ISOFORM A"/>
    <property type="match status" value="1"/>
</dbReference>
<evidence type="ECO:0000313" key="9">
    <source>
        <dbReference type="EMBL" id="RCI08155.1"/>
    </source>
</evidence>
<protein>
    <recommendedName>
        <fullName evidence="6">alcohol O-acetyltransferase</fullName>
        <ecNumber evidence="6">2.3.1.84</ecNumber>
    </recommendedName>
    <alternativeName>
        <fullName evidence="7">Alcohol O-acetyltransferase</fullName>
    </alternativeName>
</protein>
<dbReference type="STRING" id="1330021.A0A367L152"/>
<accession>A0A367L152</accession>
<sequence length="516" mass="57992">MDSPTKNWRGDVIVRNSETSPQMLPQDLQSITEQLVQNLASTLLHSTAPGTTARDPSRYQVAALDLVRFLILLPDAVWIPGPSRQLFSSIKLVKMEWLGRARIAFTHASTPMTIKLKDGSETDLVKICEQATPPCQLNPLLFNGHIQTLWTATRPHGPKIHYRRKCFEADSTSYQGTFAVDFAVEPFEGHDPDLPWRTRYFTEEQLRNIGSDDAKPMLVVLHGLSGGSHEVYLRHAIAPLLGDGGWGVCVINSRGCARSKITSGMLYNARSTWDLRQTVKWLRKTYPNRPLFGLGFSLGANMLTNYCGEEGSECLLKAAIACSNPFKLDVSCTFLKDSIVGRELYLRSMATSLKELVEIHKKELQLYSDVDMEAVNKVTYLPEFDRAVQCPTWGYPTEQAYYRDASSSDAILAIRIPFMALHATDDPIAVRQAIPYEEFEQNPSTVLVTSSLGGHLCWFEPGGTRWFPRPICNFFNRMAFDVDLETVTPLEGPMCSRTTARTTFEPMRRKLNPVDT</sequence>
<gene>
    <name evidence="9" type="ORF">L249_6222</name>
</gene>
<dbReference type="GO" id="GO:0051792">
    <property type="term" value="P:medium-chain fatty acid biosynthetic process"/>
    <property type="evidence" value="ECO:0007669"/>
    <property type="project" value="TreeGrafter"/>
</dbReference>
<proteinExistence type="inferred from homology"/>
<dbReference type="InterPro" id="IPR029058">
    <property type="entry name" value="AB_hydrolase_fold"/>
</dbReference>
<comment type="caution">
    <text evidence="9">The sequence shown here is derived from an EMBL/GenBank/DDBJ whole genome shotgun (WGS) entry which is preliminary data.</text>
</comment>
<dbReference type="EC" id="2.3.1.84" evidence="6"/>
<evidence type="ECO:0000256" key="1">
    <source>
        <dbReference type="ARBA" id="ARBA00010884"/>
    </source>
</evidence>
<dbReference type="GO" id="GO:0047372">
    <property type="term" value="F:monoacylglycerol lipase activity"/>
    <property type="evidence" value="ECO:0007669"/>
    <property type="project" value="TreeGrafter"/>
</dbReference>
<keyword evidence="2" id="KW-0808">Transferase</keyword>
<dbReference type="GO" id="GO:0008126">
    <property type="term" value="F:acetylesterase activity"/>
    <property type="evidence" value="ECO:0007669"/>
    <property type="project" value="TreeGrafter"/>
</dbReference>
<dbReference type="AlphaFoldDB" id="A0A367L152"/>
<dbReference type="EMBL" id="LKCN02000021">
    <property type="protein sequence ID" value="RCI08155.1"/>
    <property type="molecule type" value="Genomic_DNA"/>
</dbReference>
<dbReference type="Gene3D" id="3.40.50.1820">
    <property type="entry name" value="alpha/beta hydrolase"/>
    <property type="match status" value="1"/>
</dbReference>
<organism evidence="9 10">
    <name type="scientific">Ophiocordyceps polyrhachis-furcata BCC 54312</name>
    <dbReference type="NCBI Taxonomy" id="1330021"/>
    <lineage>
        <taxon>Eukaryota</taxon>
        <taxon>Fungi</taxon>
        <taxon>Dikarya</taxon>
        <taxon>Ascomycota</taxon>
        <taxon>Pezizomycotina</taxon>
        <taxon>Sordariomycetes</taxon>
        <taxon>Hypocreomycetidae</taxon>
        <taxon>Hypocreales</taxon>
        <taxon>Ophiocordycipitaceae</taxon>
        <taxon>Ophiocordyceps</taxon>
    </lineage>
</organism>
<dbReference type="SUPFAM" id="SSF53474">
    <property type="entry name" value="alpha/beta-Hydrolases"/>
    <property type="match status" value="1"/>
</dbReference>
<dbReference type="InterPro" id="IPR000073">
    <property type="entry name" value="AB_hydrolase_1"/>
</dbReference>
<evidence type="ECO:0000256" key="2">
    <source>
        <dbReference type="ARBA" id="ARBA00022679"/>
    </source>
</evidence>
<comment type="similarity">
    <text evidence="1">Belongs to the AB hydrolase superfamily. AB hydrolase 4 family.</text>
</comment>
<comment type="catalytic activity">
    <reaction evidence="4">
        <text>an aliphatic alcohol + acetyl-CoA = an acetyl ester + CoA</text>
        <dbReference type="Rhea" id="RHEA:17229"/>
        <dbReference type="ChEBI" id="CHEBI:2571"/>
        <dbReference type="ChEBI" id="CHEBI:47622"/>
        <dbReference type="ChEBI" id="CHEBI:57287"/>
        <dbReference type="ChEBI" id="CHEBI:57288"/>
        <dbReference type="EC" id="2.3.1.84"/>
    </reaction>
</comment>
<evidence type="ECO:0000256" key="5">
    <source>
        <dbReference type="ARBA" id="ARBA00054277"/>
    </source>
</evidence>
<name>A0A367L152_9HYPO</name>
<keyword evidence="3" id="KW-0378">Hydrolase</keyword>
<evidence type="ECO:0000256" key="6">
    <source>
        <dbReference type="ARBA" id="ARBA00066969"/>
    </source>
</evidence>
<evidence type="ECO:0000259" key="8">
    <source>
        <dbReference type="Pfam" id="PF00561"/>
    </source>
</evidence>
<reference evidence="9 10" key="1">
    <citation type="journal article" date="2015" name="BMC Genomics">
        <title>Insights from the genome of Ophiocordyceps polyrhachis-furcata to pathogenicity and host specificity in insect fungi.</title>
        <authorList>
            <person name="Wichadakul D."/>
            <person name="Kobmoo N."/>
            <person name="Ingsriswang S."/>
            <person name="Tangphatsornruang S."/>
            <person name="Chantasingh D."/>
            <person name="Luangsa-ard J.J."/>
            <person name="Eurwilaichitr L."/>
        </authorList>
    </citation>
    <scope>NUCLEOTIDE SEQUENCE [LARGE SCALE GENOMIC DNA]</scope>
    <source>
        <strain evidence="9 10">BCC 54312</strain>
    </source>
</reference>
<dbReference type="GO" id="GO:0051793">
    <property type="term" value="P:medium-chain fatty acid catabolic process"/>
    <property type="evidence" value="ECO:0007669"/>
    <property type="project" value="UniProtKB-ARBA"/>
</dbReference>
<dbReference type="FunFam" id="3.40.50.1820:FF:000137">
    <property type="entry name" value="EEB1p Acyl-coenzymeA:ethanol O-acyltransferase"/>
    <property type="match status" value="1"/>
</dbReference>
<dbReference type="Pfam" id="PF00561">
    <property type="entry name" value="Abhydrolase_1"/>
    <property type="match status" value="1"/>
</dbReference>
<dbReference type="PANTHER" id="PTHR10794">
    <property type="entry name" value="ABHYDROLASE DOMAIN-CONTAINING PROTEIN"/>
    <property type="match status" value="1"/>
</dbReference>
<comment type="function">
    <text evidence="5">Displays enzymatic activity both for medium-chain fatty acid (MCFA) ethyl ester synthesis and hydrolysis (esterase activity). MCFA are toxic for yeast and this enzyme could thus be involved in their detoxification by esterification.</text>
</comment>
<evidence type="ECO:0000256" key="7">
    <source>
        <dbReference type="ARBA" id="ARBA00080774"/>
    </source>
</evidence>
<keyword evidence="10" id="KW-1185">Reference proteome</keyword>
<dbReference type="Proteomes" id="UP000253664">
    <property type="component" value="Unassembled WGS sequence"/>
</dbReference>
<dbReference type="InterPro" id="IPR050960">
    <property type="entry name" value="AB_hydrolase_4_sf"/>
</dbReference>
<dbReference type="GO" id="GO:0004026">
    <property type="term" value="F:alcohol O-acetyltransferase activity"/>
    <property type="evidence" value="ECO:0007669"/>
    <property type="project" value="UniProtKB-EC"/>
</dbReference>
<dbReference type="OrthoDB" id="5954035at2759"/>
<feature type="domain" description="AB hydrolase-1" evidence="8">
    <location>
        <begin position="216"/>
        <end position="446"/>
    </location>
</feature>
<evidence type="ECO:0000313" key="10">
    <source>
        <dbReference type="Proteomes" id="UP000253664"/>
    </source>
</evidence>